<evidence type="ECO:0000256" key="2">
    <source>
        <dbReference type="ARBA" id="ARBA00010712"/>
    </source>
</evidence>
<dbReference type="EMBL" id="SMFP01000010">
    <property type="protein sequence ID" value="TDE36337.1"/>
    <property type="molecule type" value="Genomic_DNA"/>
</dbReference>
<sequence>MPHKTLPTLRKPVSADGGAIWDLVRACKPLDENSMYCNLIQCDHFRDTCVVAEQDGDVLGWVSAYVMPSAPDTLFVWQVAVSEQARGMGLGTKMLGHILDREDCAEVRRLQTTITRDNEASWSLFRRFSERRLGQLDSQPHFTQDDHFMGQHETEHMVTIKLPERMKKAA</sequence>
<evidence type="ECO:0000256" key="8">
    <source>
        <dbReference type="RuleBase" id="RU365045"/>
    </source>
</evidence>
<feature type="domain" description="N-acetyltransferase" evidence="9">
    <location>
        <begin position="7"/>
        <end position="164"/>
    </location>
</feature>
<gene>
    <name evidence="8 10" type="primary">ectA</name>
    <name evidence="10" type="ORF">E1B25_15335</name>
</gene>
<comment type="function">
    <text evidence="8">Catalyzes the acetylation of L-2,4-diaminobutyrate (DABA) to gamma-N-acetyl-alpha,gamma-diaminobutyric acid (ADABA) with acetyl coenzyme A.</text>
</comment>
<evidence type="ECO:0000256" key="3">
    <source>
        <dbReference type="ARBA" id="ARBA00012355"/>
    </source>
</evidence>
<evidence type="ECO:0000256" key="1">
    <source>
        <dbReference type="ARBA" id="ARBA00004978"/>
    </source>
</evidence>
<dbReference type="EC" id="2.3.1.178" evidence="3 8"/>
<dbReference type="InterPro" id="IPR000182">
    <property type="entry name" value="GNAT_dom"/>
</dbReference>
<dbReference type="SUPFAM" id="SSF55729">
    <property type="entry name" value="Acyl-CoA N-acyltransferases (Nat)"/>
    <property type="match status" value="1"/>
</dbReference>
<dbReference type="CDD" id="cd04301">
    <property type="entry name" value="NAT_SF"/>
    <property type="match status" value="1"/>
</dbReference>
<dbReference type="Gene3D" id="3.40.630.30">
    <property type="match status" value="1"/>
</dbReference>
<organism evidence="10 11">
    <name type="scientific">Antarcticimicrobium sediminis</name>
    <dbReference type="NCBI Taxonomy" id="2546227"/>
    <lineage>
        <taxon>Bacteria</taxon>
        <taxon>Pseudomonadati</taxon>
        <taxon>Pseudomonadota</taxon>
        <taxon>Alphaproteobacteria</taxon>
        <taxon>Rhodobacterales</taxon>
        <taxon>Paracoccaceae</taxon>
        <taxon>Antarcticimicrobium</taxon>
    </lineage>
</organism>
<dbReference type="InterPro" id="IPR016181">
    <property type="entry name" value="Acyl_CoA_acyltransferase"/>
</dbReference>
<evidence type="ECO:0000313" key="10">
    <source>
        <dbReference type="EMBL" id="TDE36337.1"/>
    </source>
</evidence>
<dbReference type="GO" id="GO:0019491">
    <property type="term" value="P:ectoine biosynthetic process"/>
    <property type="evidence" value="ECO:0007669"/>
    <property type="project" value="UniProtKB-UniPathway"/>
</dbReference>
<keyword evidence="6 8" id="KW-0012">Acyltransferase</keyword>
<dbReference type="Pfam" id="PF00583">
    <property type="entry name" value="Acetyltransf_1"/>
    <property type="match status" value="1"/>
</dbReference>
<dbReference type="InterPro" id="IPR012772">
    <property type="entry name" value="Ectoine_EctA"/>
</dbReference>
<evidence type="ECO:0000259" key="9">
    <source>
        <dbReference type="PROSITE" id="PS51186"/>
    </source>
</evidence>
<evidence type="ECO:0000256" key="7">
    <source>
        <dbReference type="ARBA" id="ARBA00048924"/>
    </source>
</evidence>
<keyword evidence="11" id="KW-1185">Reference proteome</keyword>
<comment type="pathway">
    <text evidence="1 8">Amine and polyamine biosynthesis; ectoine biosynthesis; L-ectoine from L-aspartate 4-semialdehyde: step 2/3.</text>
</comment>
<dbReference type="NCBIfam" id="TIGR02406">
    <property type="entry name" value="ectoine_EctA"/>
    <property type="match status" value="1"/>
</dbReference>
<dbReference type="GO" id="GO:0033816">
    <property type="term" value="F:diaminobutyrate acetyltransferase activity"/>
    <property type="evidence" value="ECO:0007669"/>
    <property type="project" value="UniProtKB-EC"/>
</dbReference>
<name>A0A4R5ENZ8_9RHOB</name>
<keyword evidence="5 8" id="KW-0808">Transferase</keyword>
<dbReference type="PROSITE" id="PS51186">
    <property type="entry name" value="GNAT"/>
    <property type="match status" value="1"/>
</dbReference>
<reference evidence="10 11" key="1">
    <citation type="submission" date="2019-03" db="EMBL/GenBank/DDBJ databases">
        <authorList>
            <person name="Zhang S."/>
        </authorList>
    </citation>
    <scope>NUCLEOTIDE SEQUENCE [LARGE SCALE GENOMIC DNA]</scope>
    <source>
        <strain evidence="10 11">S4J41</strain>
    </source>
</reference>
<evidence type="ECO:0000256" key="6">
    <source>
        <dbReference type="ARBA" id="ARBA00023315"/>
    </source>
</evidence>
<accession>A0A4R5ENZ8</accession>
<proteinExistence type="inferred from homology"/>
<evidence type="ECO:0000256" key="5">
    <source>
        <dbReference type="ARBA" id="ARBA00022679"/>
    </source>
</evidence>
<dbReference type="AlphaFoldDB" id="A0A4R5ENZ8"/>
<evidence type="ECO:0000313" key="11">
    <source>
        <dbReference type="Proteomes" id="UP000294662"/>
    </source>
</evidence>
<comment type="catalytic activity">
    <reaction evidence="7 8">
        <text>L-2,4-diaminobutanoate + acetyl-CoA = (2S)-4-acetamido-2-aminobutanoate + CoA + H(+)</text>
        <dbReference type="Rhea" id="RHEA:16901"/>
        <dbReference type="ChEBI" id="CHEBI:15378"/>
        <dbReference type="ChEBI" id="CHEBI:57287"/>
        <dbReference type="ChEBI" id="CHEBI:57288"/>
        <dbReference type="ChEBI" id="CHEBI:58761"/>
        <dbReference type="ChEBI" id="CHEBI:58929"/>
        <dbReference type="EC" id="2.3.1.178"/>
    </reaction>
</comment>
<comment type="caution">
    <text evidence="10">The sequence shown here is derived from an EMBL/GenBank/DDBJ whole genome shotgun (WGS) entry which is preliminary data.</text>
</comment>
<comment type="similarity">
    <text evidence="2 8">Belongs to the acetyltransferase family. EctA subfamily.</text>
</comment>
<evidence type="ECO:0000256" key="4">
    <source>
        <dbReference type="ARBA" id="ARBA00017935"/>
    </source>
</evidence>
<protein>
    <recommendedName>
        <fullName evidence="4 8">L-2,4-diaminobutyric acid acetyltransferase</fullName>
        <shortName evidence="8">DABA acetyltransferase</shortName>
        <ecNumber evidence="3 8">2.3.1.178</ecNumber>
    </recommendedName>
</protein>
<dbReference type="UniPathway" id="UPA00067">
    <property type="reaction ID" value="UER00122"/>
</dbReference>
<dbReference type="Proteomes" id="UP000294662">
    <property type="component" value="Unassembled WGS sequence"/>
</dbReference>
<dbReference type="OrthoDB" id="2436196at2"/>